<dbReference type="KEGG" id="ote:Oter_1089"/>
<accession>B1ZMN2</accession>
<evidence type="ECO:0000256" key="8">
    <source>
        <dbReference type="SAM" id="MobiDB-lite"/>
    </source>
</evidence>
<dbReference type="RefSeq" id="WP_012373915.1">
    <property type="nucleotide sequence ID" value="NC_010571.1"/>
</dbReference>
<dbReference type="InterPro" id="IPR001547">
    <property type="entry name" value="Glyco_hydro_5"/>
</dbReference>
<dbReference type="InterPro" id="IPR017853">
    <property type="entry name" value="GH"/>
</dbReference>
<dbReference type="Proteomes" id="UP000007013">
    <property type="component" value="Chromosome"/>
</dbReference>
<keyword evidence="4" id="KW-0119">Carbohydrate metabolism</keyword>
<dbReference type="GO" id="GO:0030245">
    <property type="term" value="P:cellulose catabolic process"/>
    <property type="evidence" value="ECO:0007669"/>
    <property type="project" value="UniProtKB-KW"/>
</dbReference>
<evidence type="ECO:0000313" key="11">
    <source>
        <dbReference type="EMBL" id="ACB74377.1"/>
    </source>
</evidence>
<feature type="chain" id="PRO_5002774234" evidence="9">
    <location>
        <begin position="24"/>
        <end position="566"/>
    </location>
</feature>
<evidence type="ECO:0000256" key="4">
    <source>
        <dbReference type="ARBA" id="ARBA00023277"/>
    </source>
</evidence>
<comment type="similarity">
    <text evidence="1 7">Belongs to the glycosyl hydrolase 5 (cellulase A) family.</text>
</comment>
<evidence type="ECO:0000256" key="5">
    <source>
        <dbReference type="ARBA" id="ARBA00023295"/>
    </source>
</evidence>
<name>B1ZMN2_OPITP</name>
<evidence type="ECO:0000256" key="3">
    <source>
        <dbReference type="ARBA" id="ARBA00023001"/>
    </source>
</evidence>
<keyword evidence="9" id="KW-0732">Signal</keyword>
<dbReference type="PANTHER" id="PTHR31297:SF41">
    <property type="entry name" value="ENDOGLUCANASE, PUTATIVE (AFU_ORTHOLOGUE AFUA_5G01830)-RELATED"/>
    <property type="match status" value="1"/>
</dbReference>
<reference evidence="11 12" key="1">
    <citation type="journal article" date="2011" name="J. Bacteriol.">
        <title>Genome sequence of the verrucomicrobium Opitutus terrae PB90-1, an abundant inhabitant of rice paddy soil ecosystems.</title>
        <authorList>
            <person name="van Passel M.W."/>
            <person name="Kant R."/>
            <person name="Palva A."/>
            <person name="Copeland A."/>
            <person name="Lucas S."/>
            <person name="Lapidus A."/>
            <person name="Glavina del Rio T."/>
            <person name="Pitluck S."/>
            <person name="Goltsman E."/>
            <person name="Clum A."/>
            <person name="Sun H."/>
            <person name="Schmutz J."/>
            <person name="Larimer F.W."/>
            <person name="Land M.L."/>
            <person name="Hauser L."/>
            <person name="Kyrpides N."/>
            <person name="Mikhailova N."/>
            <person name="Richardson P.P."/>
            <person name="Janssen P.H."/>
            <person name="de Vos W.M."/>
            <person name="Smidt H."/>
        </authorList>
    </citation>
    <scope>NUCLEOTIDE SEQUENCE [LARGE SCALE GENOMIC DNA]</scope>
    <source>
        <strain evidence="12">DSM 11246 / JCM 15787 / PB90-1</strain>
    </source>
</reference>
<dbReference type="GO" id="GO:0008422">
    <property type="term" value="F:beta-glucosidase activity"/>
    <property type="evidence" value="ECO:0007669"/>
    <property type="project" value="TreeGrafter"/>
</dbReference>
<evidence type="ECO:0000256" key="9">
    <source>
        <dbReference type="SAM" id="SignalP"/>
    </source>
</evidence>
<keyword evidence="6" id="KW-0624">Polysaccharide degradation</keyword>
<dbReference type="CAZy" id="GH5">
    <property type="family name" value="Glycoside Hydrolase Family 5"/>
</dbReference>
<dbReference type="HOGENOM" id="CLU_481318_0_0_0"/>
<feature type="domain" description="Glycoside hydrolase family 5" evidence="10">
    <location>
        <begin position="198"/>
        <end position="439"/>
    </location>
</feature>
<keyword evidence="2 7" id="KW-0378">Hydrolase</keyword>
<dbReference type="Pfam" id="PF00150">
    <property type="entry name" value="Cellulase"/>
    <property type="match status" value="1"/>
</dbReference>
<dbReference type="AlphaFoldDB" id="B1ZMN2"/>
<dbReference type="OrthoDB" id="182870at2"/>
<dbReference type="PANTHER" id="PTHR31297">
    <property type="entry name" value="GLUCAN ENDO-1,6-BETA-GLUCOSIDASE B"/>
    <property type="match status" value="1"/>
</dbReference>
<evidence type="ECO:0000259" key="10">
    <source>
        <dbReference type="Pfam" id="PF00150"/>
    </source>
</evidence>
<gene>
    <name evidence="11" type="ordered locus">Oter_1089</name>
</gene>
<evidence type="ECO:0000256" key="1">
    <source>
        <dbReference type="ARBA" id="ARBA00005641"/>
    </source>
</evidence>
<keyword evidence="5 7" id="KW-0326">Glycosidase</keyword>
<dbReference type="EMBL" id="CP001032">
    <property type="protein sequence ID" value="ACB74377.1"/>
    <property type="molecule type" value="Genomic_DNA"/>
</dbReference>
<dbReference type="InterPro" id="IPR050386">
    <property type="entry name" value="Glycosyl_hydrolase_5"/>
</dbReference>
<evidence type="ECO:0000256" key="7">
    <source>
        <dbReference type="RuleBase" id="RU361153"/>
    </source>
</evidence>
<protein>
    <submittedName>
        <fullName evidence="11">Glycoside hydrolase family 5</fullName>
    </submittedName>
</protein>
<keyword evidence="3" id="KW-0136">Cellulose degradation</keyword>
<organism evidence="11 12">
    <name type="scientific">Opitutus terrae (strain DSM 11246 / JCM 15787 / PB90-1)</name>
    <dbReference type="NCBI Taxonomy" id="452637"/>
    <lineage>
        <taxon>Bacteria</taxon>
        <taxon>Pseudomonadati</taxon>
        <taxon>Verrucomicrobiota</taxon>
        <taxon>Opitutia</taxon>
        <taxon>Opitutales</taxon>
        <taxon>Opitutaceae</taxon>
        <taxon>Opitutus</taxon>
    </lineage>
</organism>
<evidence type="ECO:0000313" key="12">
    <source>
        <dbReference type="Proteomes" id="UP000007013"/>
    </source>
</evidence>
<proteinExistence type="inferred from homology"/>
<dbReference type="eggNOG" id="COG2730">
    <property type="taxonomic scope" value="Bacteria"/>
</dbReference>
<feature type="region of interest" description="Disordered" evidence="8">
    <location>
        <begin position="462"/>
        <end position="484"/>
    </location>
</feature>
<feature type="compositionally biased region" description="Polar residues" evidence="8">
    <location>
        <begin position="542"/>
        <end position="554"/>
    </location>
</feature>
<feature type="region of interest" description="Disordered" evidence="8">
    <location>
        <begin position="500"/>
        <end position="524"/>
    </location>
</feature>
<dbReference type="STRING" id="452637.Oter_1089"/>
<feature type="signal peptide" evidence="9">
    <location>
        <begin position="1"/>
        <end position="23"/>
    </location>
</feature>
<evidence type="ECO:0000256" key="2">
    <source>
        <dbReference type="ARBA" id="ARBA00022801"/>
    </source>
</evidence>
<keyword evidence="12" id="KW-1185">Reference proteome</keyword>
<dbReference type="Gene3D" id="3.20.20.80">
    <property type="entry name" value="Glycosidases"/>
    <property type="match status" value="1"/>
</dbReference>
<sequence length="566" mass="63758">MRLPSLFRFAFILLLAASTSAFAADLNGRWSLHFGGPDGPEIIYTFKVDGTKFTGSSDSPFGVGEIRDGRVDGATFSFSLVATDGNLIAHRGRIVSDNELALEVIGFGDGTPAKVVRAPDVPAGPQPPPAPTPVTRTHSWWQDRPVGQKPFTTEAKKLPLISVQGNKFVDSQGRTMLFRGLAISDPDKLDIQGHWNREHFVKVKEMGTMVVRIPVHPAAWRQRTPVEYLKMLDQAVYWCTELEMYVMIDWHSIGNLATGVFQDPMYDTTLEETNNFWRIMARHYVGHQTVAFFELFNEPTTYRDQLGPVSWSEWKRIMETQITMIRAANPHVIPVVAGFDWAYDLTPLRQEPINAERIAYAVHPYANKRPQPWVPRWDSDFGFAASKYPVIATEFGGFPKAAAPGETPTPAQRNANYGPEIIKYLEGRGISWIVWCFDPQWGSDADQELELRAERLRRVRQSRHARRSEVAPSVGRRPFTVPWERGRPARSSVADHVRVRTPASPVHRSPATVRGSLLHRPPLHGLTIRPPFPAHRFPSVLRPNSCTSAHSQRTIVRPLPPRLGPR</sequence>
<feature type="region of interest" description="Disordered" evidence="8">
    <location>
        <begin position="542"/>
        <end position="566"/>
    </location>
</feature>
<dbReference type="GO" id="GO:0009986">
    <property type="term" value="C:cell surface"/>
    <property type="evidence" value="ECO:0007669"/>
    <property type="project" value="TreeGrafter"/>
</dbReference>
<dbReference type="SUPFAM" id="SSF51445">
    <property type="entry name" value="(Trans)glycosidases"/>
    <property type="match status" value="1"/>
</dbReference>
<evidence type="ECO:0000256" key="6">
    <source>
        <dbReference type="ARBA" id="ARBA00023326"/>
    </source>
</evidence>
<dbReference type="GO" id="GO:0005576">
    <property type="term" value="C:extracellular region"/>
    <property type="evidence" value="ECO:0007669"/>
    <property type="project" value="TreeGrafter"/>
</dbReference>